<dbReference type="CDD" id="cd02022">
    <property type="entry name" value="DPCK"/>
    <property type="match status" value="1"/>
</dbReference>
<gene>
    <name evidence="5 7" type="primary">coaE</name>
    <name evidence="7" type="ORF">CAter282_4014</name>
</gene>
<protein>
    <recommendedName>
        <fullName evidence="5 6">Dephospho-CoA kinase</fullName>
        <ecNumber evidence="5 6">2.7.1.24</ecNumber>
    </recommendedName>
    <alternativeName>
        <fullName evidence="5">Dephosphocoenzyme A kinase</fullName>
    </alternativeName>
</protein>
<feature type="binding site" evidence="5">
    <location>
        <begin position="25"/>
        <end position="30"/>
    </location>
    <ligand>
        <name>ATP</name>
        <dbReference type="ChEBI" id="CHEBI:30616"/>
    </ligand>
</feature>
<evidence type="ECO:0000256" key="1">
    <source>
        <dbReference type="ARBA" id="ARBA00009018"/>
    </source>
</evidence>
<evidence type="ECO:0000256" key="2">
    <source>
        <dbReference type="ARBA" id="ARBA00022741"/>
    </source>
</evidence>
<evidence type="ECO:0000313" key="8">
    <source>
        <dbReference type="Proteomes" id="UP000071778"/>
    </source>
</evidence>
<dbReference type="Gene3D" id="3.40.50.300">
    <property type="entry name" value="P-loop containing nucleotide triphosphate hydrolases"/>
    <property type="match status" value="1"/>
</dbReference>
<dbReference type="HAMAP" id="MF_00376">
    <property type="entry name" value="Dephospho_CoA_kinase"/>
    <property type="match status" value="1"/>
</dbReference>
<dbReference type="GO" id="GO:0004140">
    <property type="term" value="F:dephospho-CoA kinase activity"/>
    <property type="evidence" value="ECO:0007669"/>
    <property type="project" value="UniProtKB-UniRule"/>
</dbReference>
<reference evidence="7 8" key="1">
    <citation type="submission" date="2015-11" db="EMBL/GenBank/DDBJ databases">
        <title>Exploring the genomic traits of fungus-feeding bacterial genus Collimonas.</title>
        <authorList>
            <person name="Song C."/>
            <person name="Schmidt R."/>
            <person name="de Jager V."/>
            <person name="Krzyzanowska D."/>
            <person name="Jongedijk E."/>
            <person name="Cankar K."/>
            <person name="Beekwilder J."/>
            <person name="van Veen A."/>
            <person name="de Boer W."/>
            <person name="van Veen J.A."/>
            <person name="Garbeva P."/>
        </authorList>
    </citation>
    <scope>NUCLEOTIDE SEQUENCE [LARGE SCALE GENOMIC DNA]</scope>
    <source>
        <strain evidence="7 8">Ter282</strain>
    </source>
</reference>
<dbReference type="EMBL" id="CP013235">
    <property type="protein sequence ID" value="AMP11681.1"/>
    <property type="molecule type" value="Genomic_DNA"/>
</dbReference>
<evidence type="ECO:0000256" key="3">
    <source>
        <dbReference type="ARBA" id="ARBA00022840"/>
    </source>
</evidence>
<evidence type="ECO:0000256" key="5">
    <source>
        <dbReference type="HAMAP-Rule" id="MF_00376"/>
    </source>
</evidence>
<keyword evidence="4 5" id="KW-0173">Coenzyme A biosynthesis</keyword>
<dbReference type="UniPathway" id="UPA00241">
    <property type="reaction ID" value="UER00356"/>
</dbReference>
<organism evidence="7 8">
    <name type="scientific">Collimonas arenae</name>
    <dbReference type="NCBI Taxonomy" id="279058"/>
    <lineage>
        <taxon>Bacteria</taxon>
        <taxon>Pseudomonadati</taxon>
        <taxon>Pseudomonadota</taxon>
        <taxon>Betaproteobacteria</taxon>
        <taxon>Burkholderiales</taxon>
        <taxon>Oxalobacteraceae</taxon>
        <taxon>Collimonas</taxon>
    </lineage>
</organism>
<dbReference type="InterPro" id="IPR027417">
    <property type="entry name" value="P-loop_NTPase"/>
</dbReference>
<comment type="pathway">
    <text evidence="5">Cofactor biosynthesis; coenzyme A biosynthesis; CoA from (R)-pantothenate: step 5/5.</text>
</comment>
<comment type="function">
    <text evidence="5">Catalyzes the phosphorylation of the 3'-hydroxyl group of dephosphocoenzyme A to form coenzyme A.</text>
</comment>
<dbReference type="PROSITE" id="PS51219">
    <property type="entry name" value="DPCK"/>
    <property type="match status" value="1"/>
</dbReference>
<dbReference type="SUPFAM" id="SSF52540">
    <property type="entry name" value="P-loop containing nucleoside triphosphate hydrolases"/>
    <property type="match status" value="1"/>
</dbReference>
<keyword evidence="2 5" id="KW-0547">Nucleotide-binding</keyword>
<accession>A0A127QNR2</accession>
<dbReference type="RefSeq" id="WP_061534607.1">
    <property type="nucleotide sequence ID" value="NZ_CP013233.1"/>
</dbReference>
<dbReference type="GO" id="GO:0005737">
    <property type="term" value="C:cytoplasm"/>
    <property type="evidence" value="ECO:0007669"/>
    <property type="project" value="UniProtKB-SubCell"/>
</dbReference>
<comment type="catalytic activity">
    <reaction evidence="5">
        <text>3'-dephospho-CoA + ATP = ADP + CoA + H(+)</text>
        <dbReference type="Rhea" id="RHEA:18245"/>
        <dbReference type="ChEBI" id="CHEBI:15378"/>
        <dbReference type="ChEBI" id="CHEBI:30616"/>
        <dbReference type="ChEBI" id="CHEBI:57287"/>
        <dbReference type="ChEBI" id="CHEBI:57328"/>
        <dbReference type="ChEBI" id="CHEBI:456216"/>
        <dbReference type="EC" id="2.7.1.24"/>
    </reaction>
</comment>
<dbReference type="GO" id="GO:0005524">
    <property type="term" value="F:ATP binding"/>
    <property type="evidence" value="ECO:0007669"/>
    <property type="project" value="UniProtKB-UniRule"/>
</dbReference>
<dbReference type="AlphaFoldDB" id="A0A127QNR2"/>
<sequence length="214" mass="23239">MKQHDADHHSPSQAKFSVGLTGGIGSGKTTVADMFAKLGASVIDTDAIAHQLSAAGGIAITPIIAEFGADFIDASGAMDRARMRALVFSDSDARHRLESILHPLIRTETARAAEQAEGPYLIFVVPLLIESGNWKRRVERILAVDCDEQVQVQRVMQRNAMSESQVRAIMATQASRQQRLQAADDVIVNDGDPAALLPQVAQLHTRYLSFARLL</sequence>
<name>A0A127QNR2_9BURK</name>
<keyword evidence="5" id="KW-0963">Cytoplasm</keyword>
<dbReference type="OrthoDB" id="9812943at2"/>
<dbReference type="GO" id="GO:0015937">
    <property type="term" value="P:coenzyme A biosynthetic process"/>
    <property type="evidence" value="ECO:0007669"/>
    <property type="project" value="UniProtKB-UniRule"/>
</dbReference>
<proteinExistence type="inferred from homology"/>
<dbReference type="NCBIfam" id="TIGR00152">
    <property type="entry name" value="dephospho-CoA kinase"/>
    <property type="match status" value="1"/>
</dbReference>
<dbReference type="PANTHER" id="PTHR10695:SF46">
    <property type="entry name" value="BIFUNCTIONAL COENZYME A SYNTHASE-RELATED"/>
    <property type="match status" value="1"/>
</dbReference>
<comment type="similarity">
    <text evidence="1 5">Belongs to the CoaE family.</text>
</comment>
<dbReference type="Proteomes" id="UP000071778">
    <property type="component" value="Chromosome"/>
</dbReference>
<keyword evidence="5 7" id="KW-0418">Kinase</keyword>
<keyword evidence="3 5" id="KW-0067">ATP-binding</keyword>
<evidence type="ECO:0000313" key="7">
    <source>
        <dbReference type="EMBL" id="AMP11681.1"/>
    </source>
</evidence>
<evidence type="ECO:0000256" key="4">
    <source>
        <dbReference type="ARBA" id="ARBA00022993"/>
    </source>
</evidence>
<comment type="subcellular location">
    <subcellularLocation>
        <location evidence="5">Cytoplasm</location>
    </subcellularLocation>
</comment>
<dbReference type="InterPro" id="IPR001977">
    <property type="entry name" value="Depp_CoAkinase"/>
</dbReference>
<keyword evidence="5 7" id="KW-0808">Transferase</keyword>
<dbReference type="EC" id="2.7.1.24" evidence="5 6"/>
<keyword evidence="8" id="KW-1185">Reference proteome</keyword>
<evidence type="ECO:0000256" key="6">
    <source>
        <dbReference type="NCBIfam" id="TIGR00152"/>
    </source>
</evidence>
<dbReference type="PANTHER" id="PTHR10695">
    <property type="entry name" value="DEPHOSPHO-COA KINASE-RELATED"/>
    <property type="match status" value="1"/>
</dbReference>
<dbReference type="PATRIC" id="fig|279058.17.peg.4335"/>
<dbReference type="Pfam" id="PF01121">
    <property type="entry name" value="CoaE"/>
    <property type="match status" value="1"/>
</dbReference>